<dbReference type="NCBIfam" id="NF002288">
    <property type="entry name" value="PRK01212.1-4"/>
    <property type="match status" value="1"/>
</dbReference>
<organism evidence="15">
    <name type="scientific">Fagus sylvatica</name>
    <name type="common">Beechnut</name>
    <dbReference type="NCBI Taxonomy" id="28930"/>
    <lineage>
        <taxon>Eukaryota</taxon>
        <taxon>Viridiplantae</taxon>
        <taxon>Streptophyta</taxon>
        <taxon>Embryophyta</taxon>
        <taxon>Tracheophyta</taxon>
        <taxon>Spermatophyta</taxon>
        <taxon>Magnoliopsida</taxon>
        <taxon>eudicotyledons</taxon>
        <taxon>Gunneridae</taxon>
        <taxon>Pentapetalae</taxon>
        <taxon>rosids</taxon>
        <taxon>fabids</taxon>
        <taxon>Fagales</taxon>
        <taxon>Fagaceae</taxon>
        <taxon>Fagus</taxon>
    </lineage>
</organism>
<dbReference type="SUPFAM" id="SSF55060">
    <property type="entry name" value="GHMP Kinase, C-terminal domain"/>
    <property type="match status" value="1"/>
</dbReference>
<name>A0A2N9I5H5_FAGSY</name>
<accession>A0A2N9I5H5</accession>
<dbReference type="GO" id="GO:0009088">
    <property type="term" value="P:threonine biosynthetic process"/>
    <property type="evidence" value="ECO:0007669"/>
    <property type="project" value="UniProtKB-UniPathway"/>
</dbReference>
<dbReference type="HAMAP" id="MF_00384">
    <property type="entry name" value="Homoser_kinase"/>
    <property type="match status" value="1"/>
</dbReference>
<dbReference type="Pfam" id="PF00288">
    <property type="entry name" value="GHMP_kinases_N"/>
    <property type="match status" value="1"/>
</dbReference>
<dbReference type="InterPro" id="IPR020568">
    <property type="entry name" value="Ribosomal_Su5_D2-typ_SF"/>
</dbReference>
<evidence type="ECO:0000256" key="7">
    <source>
        <dbReference type="ARBA" id="ARBA00022697"/>
    </source>
</evidence>
<dbReference type="InterPro" id="IPR001320">
    <property type="entry name" value="Iontro_rcpt_C"/>
</dbReference>
<dbReference type="InterPro" id="IPR006203">
    <property type="entry name" value="GHMP_knse_ATP-bd_CS"/>
</dbReference>
<feature type="compositionally biased region" description="Basic residues" evidence="12">
    <location>
        <begin position="266"/>
        <end position="284"/>
    </location>
</feature>
<dbReference type="NCBIfam" id="TIGR00191">
    <property type="entry name" value="thrB"/>
    <property type="match status" value="1"/>
</dbReference>
<dbReference type="Pfam" id="PF00060">
    <property type="entry name" value="Lig_chan"/>
    <property type="match status" value="1"/>
</dbReference>
<keyword evidence="6" id="KW-0808">Transferase</keyword>
<reference evidence="15" key="1">
    <citation type="submission" date="2018-02" db="EMBL/GenBank/DDBJ databases">
        <authorList>
            <person name="Cohen D.B."/>
            <person name="Kent A.D."/>
        </authorList>
    </citation>
    <scope>NUCLEOTIDE SEQUENCE</scope>
</reference>
<gene>
    <name evidence="15" type="ORF">FSB_LOCUS47165</name>
</gene>
<sequence>MYLFSWILIVPYPIVSTLDFFKISGENTVSTLGRVVIIIWLFVVLIINSSYTASLTSILTVQQLSSPITGIDTLVTSNERIGFQVGSFAENYLTEQLNIPKSRLLALGSPEEYAIALKNRTVVAVVDEQPYIELFLSDHCQFKIRGQEFTKSGWGFAFPRDSPLAIDLSTAILTLSENGELQRIHNKWLSRKACGSQATSNESDELQLKSFWGLFLIFGAACFIALLIYFCSMIRQFSRHVPEESHPSTEYKQKNTQQPDRTKPTTTRKLRVVAKTRTHRRHRGSPSTSRESVRASQFREAASGAGAGYGGERGRERGGEEGEGRDEGVRVGEEHAVPSLAVHQHRSEREEEKDRNGRGGICLVPGGGKIKRKGGRGDRQVQPLSNPTLCAATSLFPPQPSMYPYPNPNPYSPPVKTFAPATVANLGPGFDFLGCAVDGLGDYVSLTVDSTVHPGQIAISQISGDPAASKLSRDPLFNCAGIAAIEVMKMLGIRSVGLSLSLQKGLPLGSGLGSSAASAAAAAVAVNEIFGGKLGEEELVLAGLKSEEKVSGYHADNVGPAIMGGFVLIRNYEPLDLKKLNFPEKKDLYFVLVSPEFEAPTKKMRAALPLEIAMAHHVWNSSQAVALAAAVLEGDVAELGKALSSDKIVEPTRAPLIPGMEAVKKAAIEAGAFGCTISGAGPTAVAVIDCKERGESIGERMVEAFWREGKLKAVAAVNRLDRVGARLVDSKPR</sequence>
<keyword evidence="13" id="KW-0812">Transmembrane</keyword>
<evidence type="ECO:0000256" key="9">
    <source>
        <dbReference type="ARBA" id="ARBA00022777"/>
    </source>
</evidence>
<evidence type="ECO:0000313" key="15">
    <source>
        <dbReference type="EMBL" id="SPD19283.1"/>
    </source>
</evidence>
<evidence type="ECO:0000256" key="13">
    <source>
        <dbReference type="SAM" id="Phobius"/>
    </source>
</evidence>
<feature type="compositionally biased region" description="Basic and acidic residues" evidence="12">
    <location>
        <begin position="242"/>
        <end position="253"/>
    </location>
</feature>
<feature type="transmembrane region" description="Helical" evidence="13">
    <location>
        <begin position="6"/>
        <end position="23"/>
    </location>
</feature>
<feature type="compositionally biased region" description="Basic and acidic residues" evidence="12">
    <location>
        <begin position="345"/>
        <end position="357"/>
    </location>
</feature>
<dbReference type="Gene3D" id="3.40.190.10">
    <property type="entry name" value="Periplasmic binding protein-like II"/>
    <property type="match status" value="2"/>
</dbReference>
<dbReference type="PRINTS" id="PR00958">
    <property type="entry name" value="HOMSERKINASE"/>
</dbReference>
<keyword evidence="7" id="KW-0791">Threonine biosynthesis</keyword>
<dbReference type="InterPro" id="IPR000870">
    <property type="entry name" value="Homoserine_kinase"/>
</dbReference>
<dbReference type="GO" id="GO:0016020">
    <property type="term" value="C:membrane"/>
    <property type="evidence" value="ECO:0007669"/>
    <property type="project" value="InterPro"/>
</dbReference>
<evidence type="ECO:0000259" key="14">
    <source>
        <dbReference type="SMART" id="SM00079"/>
    </source>
</evidence>
<dbReference type="InterPro" id="IPR006204">
    <property type="entry name" value="GHMP_kinase_N_dom"/>
</dbReference>
<dbReference type="InterPro" id="IPR036554">
    <property type="entry name" value="GHMP_kinase_C_sf"/>
</dbReference>
<keyword evidence="13" id="KW-0472">Membrane</keyword>
<dbReference type="AlphaFoldDB" id="A0A2N9I5H5"/>
<evidence type="ECO:0000256" key="4">
    <source>
        <dbReference type="ARBA" id="ARBA00017858"/>
    </source>
</evidence>
<dbReference type="Gene3D" id="3.30.230.10">
    <property type="match status" value="1"/>
</dbReference>
<evidence type="ECO:0000256" key="3">
    <source>
        <dbReference type="ARBA" id="ARBA00012078"/>
    </source>
</evidence>
<dbReference type="EMBL" id="OIVN01004787">
    <property type="protein sequence ID" value="SPD19283.1"/>
    <property type="molecule type" value="Genomic_DNA"/>
</dbReference>
<comment type="similarity">
    <text evidence="2">Belongs to the GHMP kinase family. Homoserine kinase subfamily.</text>
</comment>
<evidence type="ECO:0000256" key="1">
    <source>
        <dbReference type="ARBA" id="ARBA00005015"/>
    </source>
</evidence>
<comment type="pathway">
    <text evidence="1">Amino-acid biosynthesis; L-threonine biosynthesis; L-threonine from L-aspartate: step 4/5.</text>
</comment>
<evidence type="ECO:0000256" key="2">
    <source>
        <dbReference type="ARBA" id="ARBA00007370"/>
    </source>
</evidence>
<dbReference type="InterPro" id="IPR013750">
    <property type="entry name" value="GHMP_kinase_C_dom"/>
</dbReference>
<keyword evidence="13" id="KW-1133">Transmembrane helix</keyword>
<dbReference type="SUPFAM" id="SSF54211">
    <property type="entry name" value="Ribosomal protein S5 domain 2-like"/>
    <property type="match status" value="1"/>
</dbReference>
<feature type="region of interest" description="Disordered" evidence="12">
    <location>
        <begin position="242"/>
        <end position="384"/>
    </location>
</feature>
<dbReference type="Pfam" id="PF08544">
    <property type="entry name" value="GHMP_kinases_C"/>
    <property type="match status" value="1"/>
</dbReference>
<feature type="compositionally biased region" description="Polar residues" evidence="12">
    <location>
        <begin position="254"/>
        <end position="265"/>
    </location>
</feature>
<protein>
    <recommendedName>
        <fullName evidence="4">Homoserine kinase</fullName>
        <ecNumber evidence="3">2.7.1.39</ecNumber>
    </recommendedName>
</protein>
<evidence type="ECO:0000256" key="12">
    <source>
        <dbReference type="SAM" id="MobiDB-lite"/>
    </source>
</evidence>
<dbReference type="GO" id="GO:0005524">
    <property type="term" value="F:ATP binding"/>
    <property type="evidence" value="ECO:0007669"/>
    <property type="project" value="UniProtKB-KW"/>
</dbReference>
<dbReference type="FunFam" id="3.40.190.10:FF:000175">
    <property type="entry name" value="Glutamate receptor"/>
    <property type="match status" value="1"/>
</dbReference>
<feature type="transmembrane region" description="Helical" evidence="13">
    <location>
        <begin position="35"/>
        <end position="59"/>
    </location>
</feature>
<keyword evidence="8" id="KW-0547">Nucleotide-binding</keyword>
<dbReference type="PANTHER" id="PTHR20861">
    <property type="entry name" value="HOMOSERINE/4-DIPHOSPHOCYTIDYL-2-C-METHYL-D-ERYTHRITOL KINASE"/>
    <property type="match status" value="1"/>
</dbReference>
<evidence type="ECO:0000256" key="5">
    <source>
        <dbReference type="ARBA" id="ARBA00022605"/>
    </source>
</evidence>
<comment type="catalytic activity">
    <reaction evidence="11">
        <text>L-homoserine + ATP = O-phospho-L-homoserine + ADP + H(+)</text>
        <dbReference type="Rhea" id="RHEA:13985"/>
        <dbReference type="ChEBI" id="CHEBI:15378"/>
        <dbReference type="ChEBI" id="CHEBI:30616"/>
        <dbReference type="ChEBI" id="CHEBI:57476"/>
        <dbReference type="ChEBI" id="CHEBI:57590"/>
        <dbReference type="ChEBI" id="CHEBI:456216"/>
        <dbReference type="EC" id="2.7.1.39"/>
    </reaction>
    <physiologicalReaction direction="left-to-right" evidence="11">
        <dbReference type="Rhea" id="RHEA:13986"/>
    </physiologicalReaction>
</comment>
<dbReference type="Gene3D" id="1.10.287.70">
    <property type="match status" value="1"/>
</dbReference>
<dbReference type="EC" id="2.7.1.39" evidence="3"/>
<dbReference type="PANTHER" id="PTHR20861:SF1">
    <property type="entry name" value="HOMOSERINE KINASE"/>
    <property type="match status" value="1"/>
</dbReference>
<keyword evidence="9" id="KW-0418">Kinase</keyword>
<proteinExistence type="inferred from homology"/>
<dbReference type="Gene3D" id="3.30.70.890">
    <property type="entry name" value="GHMP kinase, C-terminal domain"/>
    <property type="match status" value="1"/>
</dbReference>
<keyword evidence="5" id="KW-0028">Amino-acid biosynthesis</keyword>
<dbReference type="UniPathway" id="UPA00050">
    <property type="reaction ID" value="UER00064"/>
</dbReference>
<dbReference type="GO" id="GO:0004413">
    <property type="term" value="F:homoserine kinase activity"/>
    <property type="evidence" value="ECO:0007669"/>
    <property type="project" value="UniProtKB-EC"/>
</dbReference>
<feature type="domain" description="Ionotropic glutamate receptor C-terminal" evidence="14">
    <location>
        <begin position="7"/>
        <end position="191"/>
    </location>
</feature>
<dbReference type="GO" id="GO:0015276">
    <property type="term" value="F:ligand-gated monoatomic ion channel activity"/>
    <property type="evidence" value="ECO:0007669"/>
    <property type="project" value="InterPro"/>
</dbReference>
<evidence type="ECO:0000256" key="6">
    <source>
        <dbReference type="ARBA" id="ARBA00022679"/>
    </source>
</evidence>
<evidence type="ECO:0000256" key="8">
    <source>
        <dbReference type="ARBA" id="ARBA00022741"/>
    </source>
</evidence>
<feature type="compositionally biased region" description="Basic and acidic residues" evidence="12">
    <location>
        <begin position="312"/>
        <end position="336"/>
    </location>
</feature>
<evidence type="ECO:0000256" key="11">
    <source>
        <dbReference type="ARBA" id="ARBA00049913"/>
    </source>
</evidence>
<dbReference type="SUPFAM" id="SSF53850">
    <property type="entry name" value="Periplasmic binding protein-like II"/>
    <property type="match status" value="1"/>
</dbReference>
<dbReference type="PROSITE" id="PS00627">
    <property type="entry name" value="GHMP_KINASES_ATP"/>
    <property type="match status" value="1"/>
</dbReference>
<dbReference type="InterPro" id="IPR014721">
    <property type="entry name" value="Ribsml_uS5_D2-typ_fold_subgr"/>
</dbReference>
<feature type="transmembrane region" description="Helical" evidence="13">
    <location>
        <begin position="211"/>
        <end position="230"/>
    </location>
</feature>
<dbReference type="SMART" id="SM00079">
    <property type="entry name" value="PBPe"/>
    <property type="match status" value="1"/>
</dbReference>
<evidence type="ECO:0000256" key="10">
    <source>
        <dbReference type="ARBA" id="ARBA00022840"/>
    </source>
</evidence>
<keyword evidence="10" id="KW-0067">ATP-binding</keyword>